<proteinExistence type="predicted"/>
<dbReference type="Proteomes" id="UP000523007">
    <property type="component" value="Unassembled WGS sequence"/>
</dbReference>
<reference evidence="2 3" key="1">
    <citation type="submission" date="2020-08" db="EMBL/GenBank/DDBJ databases">
        <title>Sequencing the genomes of 1000 actinobacteria strains.</title>
        <authorList>
            <person name="Klenk H.-P."/>
        </authorList>
    </citation>
    <scope>NUCLEOTIDE SEQUENCE [LARGE SCALE GENOMIC DNA]</scope>
    <source>
        <strain evidence="2 3">DSM 102030</strain>
    </source>
</reference>
<feature type="region of interest" description="Disordered" evidence="1">
    <location>
        <begin position="179"/>
        <end position="202"/>
    </location>
</feature>
<gene>
    <name evidence="2" type="ORF">F4561_006054</name>
</gene>
<sequence length="259" mass="28074">MLLAPSAPITHRVRSVVFAPSADSRRSSTASGPSRWPVACQPWWTETFERFETLPWRSSSRSGWWKKLLTFQPEGLGPPVQTQEGRAVRGAPFVEVVVGRHDLGKGVGHQSDALQDAADLVVEVHRSGQGIGTRLAFDDDHCPMVASWPPHDQYGFPHECSAVPDGPFAVRCGVSYAGRTDSASGADRGPRRRHRSPALSGSVAPCCEVADSGGGVALGVGRPARRRRFPYRAGAERKHRNTLGEIPVPDPCGRREVKS</sequence>
<keyword evidence="3" id="KW-1185">Reference proteome</keyword>
<feature type="region of interest" description="Disordered" evidence="1">
    <location>
        <begin position="229"/>
        <end position="259"/>
    </location>
</feature>
<evidence type="ECO:0000256" key="1">
    <source>
        <dbReference type="SAM" id="MobiDB-lite"/>
    </source>
</evidence>
<evidence type="ECO:0000313" key="3">
    <source>
        <dbReference type="Proteomes" id="UP000523007"/>
    </source>
</evidence>
<organism evidence="2 3">
    <name type="scientific">Lipingzhangella halophila</name>
    <dbReference type="NCBI Taxonomy" id="1783352"/>
    <lineage>
        <taxon>Bacteria</taxon>
        <taxon>Bacillati</taxon>
        <taxon>Actinomycetota</taxon>
        <taxon>Actinomycetes</taxon>
        <taxon>Streptosporangiales</taxon>
        <taxon>Nocardiopsidaceae</taxon>
        <taxon>Lipingzhangella</taxon>
    </lineage>
</organism>
<evidence type="ECO:0000313" key="2">
    <source>
        <dbReference type="EMBL" id="MBB4935160.1"/>
    </source>
</evidence>
<comment type="caution">
    <text evidence="2">The sequence shown here is derived from an EMBL/GenBank/DDBJ whole genome shotgun (WGS) entry which is preliminary data.</text>
</comment>
<name>A0A7W7W6T2_9ACTN</name>
<protein>
    <submittedName>
        <fullName evidence="2">Uncharacterized protein</fullName>
    </submittedName>
</protein>
<dbReference type="EMBL" id="JACHJT010000002">
    <property type="protein sequence ID" value="MBB4935160.1"/>
    <property type="molecule type" value="Genomic_DNA"/>
</dbReference>
<accession>A0A7W7W6T2</accession>
<dbReference type="AlphaFoldDB" id="A0A7W7W6T2"/>